<dbReference type="PANTHER" id="PTHR30629:SF2">
    <property type="entry name" value="PROPHAGE INTEGRASE INTS-RELATED"/>
    <property type="match status" value="1"/>
</dbReference>
<dbReference type="Gene3D" id="1.10.150.130">
    <property type="match status" value="1"/>
</dbReference>
<keyword evidence="2" id="KW-0229">DNA integration</keyword>
<evidence type="ECO:0000256" key="4">
    <source>
        <dbReference type="ARBA" id="ARBA00023172"/>
    </source>
</evidence>
<dbReference type="KEGG" id="ccv:CCV52592_0930"/>
<organism evidence="6 7">
    <name type="scientific">Campylobacter curvus (strain 525.92)</name>
    <dbReference type="NCBI Taxonomy" id="360105"/>
    <lineage>
        <taxon>Bacteria</taxon>
        <taxon>Pseudomonadati</taxon>
        <taxon>Campylobacterota</taxon>
        <taxon>Epsilonproteobacteria</taxon>
        <taxon>Campylobacterales</taxon>
        <taxon>Campylobacteraceae</taxon>
        <taxon>Campylobacter</taxon>
    </lineage>
</organism>
<dbReference type="InterPro" id="IPR002104">
    <property type="entry name" value="Integrase_catalytic"/>
</dbReference>
<evidence type="ECO:0000256" key="2">
    <source>
        <dbReference type="ARBA" id="ARBA00022908"/>
    </source>
</evidence>
<dbReference type="EMBL" id="CP000767">
    <property type="protein sequence ID" value="EAT99481.1"/>
    <property type="molecule type" value="Genomic_DNA"/>
</dbReference>
<evidence type="ECO:0000313" key="7">
    <source>
        <dbReference type="Proteomes" id="UP000006380"/>
    </source>
</evidence>
<dbReference type="Gene3D" id="1.10.443.10">
    <property type="entry name" value="Intergrase catalytic core"/>
    <property type="match status" value="1"/>
</dbReference>
<evidence type="ECO:0000256" key="3">
    <source>
        <dbReference type="ARBA" id="ARBA00023125"/>
    </source>
</evidence>
<protein>
    <submittedName>
        <fullName evidence="6">Site-specific recombinase, phage integrase family</fullName>
    </submittedName>
</protein>
<name>A7GZT5_CAMC5</name>
<keyword evidence="4" id="KW-0233">DNA recombination</keyword>
<dbReference type="OrthoDB" id="9789256at2"/>
<dbReference type="PROSITE" id="PS51898">
    <property type="entry name" value="TYR_RECOMBINASE"/>
    <property type="match status" value="1"/>
</dbReference>
<gene>
    <name evidence="6" type="ORF">CCV52592_0930</name>
</gene>
<comment type="similarity">
    <text evidence="1">Belongs to the 'phage' integrase family.</text>
</comment>
<dbReference type="AlphaFoldDB" id="A7GZT5"/>
<evidence type="ECO:0000313" key="6">
    <source>
        <dbReference type="EMBL" id="EAT99481.1"/>
    </source>
</evidence>
<dbReference type="HOGENOM" id="CLU_027562_17_7_7"/>
<reference evidence="6" key="1">
    <citation type="submission" date="2016-07" db="EMBL/GenBank/DDBJ databases">
        <title>Comparative genomics of the Campylobacter concisus group.</title>
        <authorList>
            <person name="Miller W.G."/>
            <person name="Yee E."/>
            <person name="Chapman M.H."/>
            <person name="Huynh S."/>
            <person name="Bono J.L."/>
            <person name="On S.L.W."/>
            <person name="StLeger J."/>
            <person name="Foster G."/>
            <person name="Parker C.T."/>
        </authorList>
    </citation>
    <scope>NUCLEOTIDE SEQUENCE</scope>
    <source>
        <strain evidence="6">525.92</strain>
    </source>
</reference>
<sequence>MAGKLKNYNSSFGVNKYPGIFFNNLANGDVVFYMRVTLEGKKANIKIGSKSEGVNITYAYNKKKEFDAKQRNGELPDSISKKIVAKNNKNSLKFDEIADAFFSFKLEKEPSNAVNIKEQRRDYEIYHKDKLGGLTTTQITPETINEHHKDISQIISPKTKRKLSQSRINAIMGIVRTIFNHAIKVGLINHISPYKIELKKPNNKRERFLELIEIELLRKEVASKEDFALELFVELALCTGARLEGILNIKKKDLSLSTKSVTISDFKTKSTYTGFLSKRALGMINQIYTALSPNDSLVNKPKATVQNVLQPLLNKLFNQNLDISDATNRVVIHTLRHTFASHLAIKGTPILTIKKLMNHSDINHTLRYAKLMPDSGREMVETLYE</sequence>
<dbReference type="STRING" id="360105.CCV52592_0930"/>
<dbReference type="GO" id="GO:0006310">
    <property type="term" value="P:DNA recombination"/>
    <property type="evidence" value="ECO:0007669"/>
    <property type="project" value="UniProtKB-KW"/>
</dbReference>
<dbReference type="PANTHER" id="PTHR30629">
    <property type="entry name" value="PROPHAGE INTEGRASE"/>
    <property type="match status" value="1"/>
</dbReference>
<dbReference type="InterPro" id="IPR011010">
    <property type="entry name" value="DNA_brk_join_enz"/>
</dbReference>
<feature type="domain" description="Tyr recombinase" evidence="5">
    <location>
        <begin position="204"/>
        <end position="381"/>
    </location>
</feature>
<accession>A7GZT5</accession>
<dbReference type="Pfam" id="PF00589">
    <property type="entry name" value="Phage_integrase"/>
    <property type="match status" value="1"/>
</dbReference>
<evidence type="ECO:0000259" key="5">
    <source>
        <dbReference type="PROSITE" id="PS51898"/>
    </source>
</evidence>
<dbReference type="RefSeq" id="WP_009650493.1">
    <property type="nucleotide sequence ID" value="NC_009715.2"/>
</dbReference>
<proteinExistence type="inferred from homology"/>
<dbReference type="SUPFAM" id="SSF56349">
    <property type="entry name" value="DNA breaking-rejoining enzymes"/>
    <property type="match status" value="1"/>
</dbReference>
<dbReference type="GO" id="GO:0003677">
    <property type="term" value="F:DNA binding"/>
    <property type="evidence" value="ECO:0007669"/>
    <property type="project" value="UniProtKB-KW"/>
</dbReference>
<keyword evidence="3" id="KW-0238">DNA-binding</keyword>
<dbReference type="GO" id="GO:0015074">
    <property type="term" value="P:DNA integration"/>
    <property type="evidence" value="ECO:0007669"/>
    <property type="project" value="UniProtKB-KW"/>
</dbReference>
<keyword evidence="7" id="KW-1185">Reference proteome</keyword>
<dbReference type="InterPro" id="IPR050808">
    <property type="entry name" value="Phage_Integrase"/>
</dbReference>
<evidence type="ECO:0000256" key="1">
    <source>
        <dbReference type="ARBA" id="ARBA00008857"/>
    </source>
</evidence>
<dbReference type="CDD" id="cd00796">
    <property type="entry name" value="INT_Rci_Hp1_C"/>
    <property type="match status" value="1"/>
</dbReference>
<dbReference type="InterPro" id="IPR013762">
    <property type="entry name" value="Integrase-like_cat_sf"/>
</dbReference>
<dbReference type="InterPro" id="IPR010998">
    <property type="entry name" value="Integrase_recombinase_N"/>
</dbReference>
<dbReference type="Proteomes" id="UP000006380">
    <property type="component" value="Chromosome"/>
</dbReference>